<dbReference type="Pfam" id="PF00072">
    <property type="entry name" value="Response_reg"/>
    <property type="match status" value="1"/>
</dbReference>
<evidence type="ECO:0000259" key="3">
    <source>
        <dbReference type="PROSITE" id="PS50110"/>
    </source>
</evidence>
<accession>A0A2M9FXJ3</accession>
<dbReference type="Gene3D" id="3.40.50.2300">
    <property type="match status" value="1"/>
</dbReference>
<dbReference type="SUPFAM" id="SSF88659">
    <property type="entry name" value="Sigma3 and sigma4 domains of RNA polymerase sigma factors"/>
    <property type="match status" value="1"/>
</dbReference>
<dbReference type="InterPro" id="IPR011006">
    <property type="entry name" value="CheY-like_superfamily"/>
</dbReference>
<gene>
    <name evidence="4" type="ORF">CVT23_17500</name>
</gene>
<dbReference type="InterPro" id="IPR013324">
    <property type="entry name" value="RNA_pol_sigma_r3/r4-like"/>
</dbReference>
<sequence>MNNENRLVARNLPYLRRYARALTGSQTRGDRYVVLCLEAMLCDAEAGTPPPASRVELYRRFHNAWERTGPIHAEPGSGGEPAGRGADAYLQALAEHKRQALLLTAIDGFSTEETARILDRPEEDVGRLLQLAYDDLQNQTATTALVIEDEPIIAVDIVGIVEEMGHRVVGTAATRDEAVAIARRTNPGIVMADIELGDGSSGIDAVEDILDALDVPVIFVTAYPERLLSGQGREPAFLVTKPFEPETLRVTIYHALMAAPAGRQAA</sequence>
<dbReference type="SUPFAM" id="SSF52172">
    <property type="entry name" value="CheY-like"/>
    <property type="match status" value="1"/>
</dbReference>
<dbReference type="CDD" id="cd17540">
    <property type="entry name" value="REC_PhyR"/>
    <property type="match status" value="1"/>
</dbReference>
<feature type="modified residue" description="4-aspartylphosphate" evidence="2">
    <location>
        <position position="193"/>
    </location>
</feature>
<reference evidence="4 5" key="1">
    <citation type="submission" date="2017-11" db="EMBL/GenBank/DDBJ databases">
        <title>Draft genome sequence of Rhizobiales bacterium SY3-13.</title>
        <authorList>
            <person name="Sun C."/>
        </authorList>
    </citation>
    <scope>NUCLEOTIDE SEQUENCE [LARGE SCALE GENOMIC DNA]</scope>
    <source>
        <strain evidence="4 5">SY3-13</strain>
    </source>
</reference>
<dbReference type="NCBIfam" id="NF006623">
    <property type="entry name" value="PRK09191.1"/>
    <property type="match status" value="1"/>
</dbReference>
<keyword evidence="5" id="KW-1185">Reference proteome</keyword>
<evidence type="ECO:0000313" key="4">
    <source>
        <dbReference type="EMBL" id="PJK28174.1"/>
    </source>
</evidence>
<dbReference type="GO" id="GO:0000160">
    <property type="term" value="P:phosphorelay signal transduction system"/>
    <property type="evidence" value="ECO:0007669"/>
    <property type="project" value="InterPro"/>
</dbReference>
<dbReference type="Gene3D" id="1.20.140.160">
    <property type="match status" value="1"/>
</dbReference>
<dbReference type="Pfam" id="PF22029">
    <property type="entry name" value="PhyR_sigma2"/>
    <property type="match status" value="1"/>
</dbReference>
<dbReference type="PANTHER" id="PTHR44591">
    <property type="entry name" value="STRESS RESPONSE REGULATOR PROTEIN 1"/>
    <property type="match status" value="1"/>
</dbReference>
<dbReference type="EMBL" id="PHIG01000047">
    <property type="protein sequence ID" value="PJK28174.1"/>
    <property type="molecule type" value="Genomic_DNA"/>
</dbReference>
<dbReference type="PANTHER" id="PTHR44591:SF3">
    <property type="entry name" value="RESPONSE REGULATORY DOMAIN-CONTAINING PROTEIN"/>
    <property type="match status" value="1"/>
</dbReference>
<dbReference type="InterPro" id="IPR001789">
    <property type="entry name" value="Sig_transdc_resp-reg_receiver"/>
</dbReference>
<feature type="domain" description="Response regulatory" evidence="3">
    <location>
        <begin position="143"/>
        <end position="256"/>
    </location>
</feature>
<organism evidence="4 5">
    <name type="scientific">Minwuia thermotolerans</name>
    <dbReference type="NCBI Taxonomy" id="2056226"/>
    <lineage>
        <taxon>Bacteria</taxon>
        <taxon>Pseudomonadati</taxon>
        <taxon>Pseudomonadota</taxon>
        <taxon>Alphaproteobacteria</taxon>
        <taxon>Minwuiales</taxon>
        <taxon>Minwuiaceae</taxon>
        <taxon>Minwuia</taxon>
    </lineage>
</organism>
<evidence type="ECO:0000256" key="2">
    <source>
        <dbReference type="PROSITE-ProRule" id="PRU00169"/>
    </source>
</evidence>
<dbReference type="SMART" id="SM00448">
    <property type="entry name" value="REC"/>
    <property type="match status" value="1"/>
</dbReference>
<evidence type="ECO:0000256" key="1">
    <source>
        <dbReference type="ARBA" id="ARBA00022553"/>
    </source>
</evidence>
<dbReference type="Proteomes" id="UP000229498">
    <property type="component" value="Unassembled WGS sequence"/>
</dbReference>
<proteinExistence type="predicted"/>
<dbReference type="InterPro" id="IPR053867">
    <property type="entry name" value="PhyR_sigma4"/>
</dbReference>
<name>A0A2M9FXJ3_9PROT</name>
<dbReference type="InterPro" id="IPR050595">
    <property type="entry name" value="Bact_response_regulator"/>
</dbReference>
<dbReference type="InterPro" id="IPR053866">
    <property type="entry name" value="PhyR_sigma2"/>
</dbReference>
<dbReference type="OrthoDB" id="9786101at2"/>
<dbReference type="Pfam" id="PF22233">
    <property type="entry name" value="PhyR_sigma-like"/>
    <property type="match status" value="1"/>
</dbReference>
<evidence type="ECO:0000313" key="5">
    <source>
        <dbReference type="Proteomes" id="UP000229498"/>
    </source>
</evidence>
<keyword evidence="1 2" id="KW-0597">Phosphoprotein</keyword>
<dbReference type="PROSITE" id="PS50110">
    <property type="entry name" value="RESPONSE_REGULATORY"/>
    <property type="match status" value="1"/>
</dbReference>
<protein>
    <submittedName>
        <fullName evidence="4">Response regulator</fullName>
    </submittedName>
</protein>
<dbReference type="AlphaFoldDB" id="A0A2M9FXJ3"/>
<comment type="caution">
    <text evidence="4">The sequence shown here is derived from an EMBL/GenBank/DDBJ whole genome shotgun (WGS) entry which is preliminary data.</text>
</comment>
<dbReference type="RefSeq" id="WP_109794621.1">
    <property type="nucleotide sequence ID" value="NZ_PHIG01000047.1"/>
</dbReference>